<accession>A0A9Q1KW83</accession>
<dbReference type="AlphaFoldDB" id="A0A9Q1KW83"/>
<organism evidence="1 2">
    <name type="scientific">Carnegiea gigantea</name>
    <dbReference type="NCBI Taxonomy" id="171969"/>
    <lineage>
        <taxon>Eukaryota</taxon>
        <taxon>Viridiplantae</taxon>
        <taxon>Streptophyta</taxon>
        <taxon>Embryophyta</taxon>
        <taxon>Tracheophyta</taxon>
        <taxon>Spermatophyta</taxon>
        <taxon>Magnoliopsida</taxon>
        <taxon>eudicotyledons</taxon>
        <taxon>Gunneridae</taxon>
        <taxon>Pentapetalae</taxon>
        <taxon>Caryophyllales</taxon>
        <taxon>Cactineae</taxon>
        <taxon>Cactaceae</taxon>
        <taxon>Cactoideae</taxon>
        <taxon>Echinocereeae</taxon>
        <taxon>Carnegiea</taxon>
    </lineage>
</organism>
<keyword evidence="2" id="KW-1185">Reference proteome</keyword>
<evidence type="ECO:0000313" key="2">
    <source>
        <dbReference type="Proteomes" id="UP001153076"/>
    </source>
</evidence>
<comment type="caution">
    <text evidence="1">The sequence shown here is derived from an EMBL/GenBank/DDBJ whole genome shotgun (WGS) entry which is preliminary data.</text>
</comment>
<protein>
    <submittedName>
        <fullName evidence="1">Uncharacterized protein</fullName>
    </submittedName>
</protein>
<dbReference type="Proteomes" id="UP001153076">
    <property type="component" value="Unassembled WGS sequence"/>
</dbReference>
<sequence>MDIFTAKPNASNAWKGIVENAKYVREGMRTEVGNGKRTLLWYHSWATAKPLCSSATSDIPPHMEEMTVEELWNETSGWKWDLFGHCLPRAALKRIASFELQPGDENEDQLVWNRSSHGNFSLNTKGHYPTGTQPAILSVVTGMSKSNSQSRMDIDSGALLQRDQ</sequence>
<dbReference type="EMBL" id="JAKOGI010000018">
    <property type="protein sequence ID" value="KAJ8450039.1"/>
    <property type="molecule type" value="Genomic_DNA"/>
</dbReference>
<dbReference type="OrthoDB" id="1436347at2759"/>
<proteinExistence type="predicted"/>
<reference evidence="1" key="1">
    <citation type="submission" date="2022-04" db="EMBL/GenBank/DDBJ databases">
        <title>Carnegiea gigantea Genome sequencing and assembly v2.</title>
        <authorList>
            <person name="Copetti D."/>
            <person name="Sanderson M.J."/>
            <person name="Burquez A."/>
            <person name="Wojciechowski M.F."/>
        </authorList>
    </citation>
    <scope>NUCLEOTIDE SEQUENCE</scope>
    <source>
        <strain evidence="1">SGP5-SGP5p</strain>
        <tissue evidence="1">Aerial part</tissue>
    </source>
</reference>
<name>A0A9Q1KW83_9CARY</name>
<gene>
    <name evidence="1" type="ORF">Cgig2_029401</name>
</gene>
<evidence type="ECO:0000313" key="1">
    <source>
        <dbReference type="EMBL" id="KAJ8450039.1"/>
    </source>
</evidence>